<comment type="caution">
    <text evidence="2">The sequence shown here is derived from an EMBL/GenBank/DDBJ whole genome shotgun (WGS) entry which is preliminary data.</text>
</comment>
<sequence>MPIRPDSGFPADSLLCADDGTALARFRIREDDGRRVAHQVRPLPGFSLAPVANQIRHDLAGLRLETSDDGLANALVADGLELHRAATDMRHDLADLPTPPALSDGWSLGAPGWDDELAEGLAAAYGPHHPDGAWQASDTEQIRAMFDNSDPVPPLVGASARLLDPDGRSAGHVLCAGPVPWTDDGCAWILNLAVAPRAQGRGFGRALLIHALRGTRQAGLPSLGLSVADGNRARRMYDNAGFRPLTRVLSILLPPH</sequence>
<dbReference type="Proteomes" id="UP001597260">
    <property type="component" value="Unassembled WGS sequence"/>
</dbReference>
<dbReference type="SUPFAM" id="SSF55729">
    <property type="entry name" value="Acyl-CoA N-acyltransferases (Nat)"/>
    <property type="match status" value="1"/>
</dbReference>
<dbReference type="GO" id="GO:0016746">
    <property type="term" value="F:acyltransferase activity"/>
    <property type="evidence" value="ECO:0007669"/>
    <property type="project" value="UniProtKB-KW"/>
</dbReference>
<dbReference type="PROSITE" id="PS51186">
    <property type="entry name" value="GNAT"/>
    <property type="match status" value="1"/>
</dbReference>
<protein>
    <submittedName>
        <fullName evidence="2">GNAT family N-acetyltransferase</fullName>
        <ecNumber evidence="2">2.3.1.-</ecNumber>
    </submittedName>
</protein>
<keyword evidence="2" id="KW-0012">Acyltransferase</keyword>
<keyword evidence="3" id="KW-1185">Reference proteome</keyword>
<gene>
    <name evidence="2" type="ORF">ACFQ4H_03950</name>
</gene>
<reference evidence="3" key="1">
    <citation type="journal article" date="2019" name="Int. J. Syst. Evol. Microbiol.">
        <title>The Global Catalogue of Microorganisms (GCM) 10K type strain sequencing project: providing services to taxonomists for standard genome sequencing and annotation.</title>
        <authorList>
            <consortium name="The Broad Institute Genomics Platform"/>
            <consortium name="The Broad Institute Genome Sequencing Center for Infectious Disease"/>
            <person name="Wu L."/>
            <person name="Ma J."/>
        </authorList>
    </citation>
    <scope>NUCLEOTIDE SEQUENCE [LARGE SCALE GENOMIC DNA]</scope>
    <source>
        <strain evidence="3">JCM 31037</strain>
    </source>
</reference>
<keyword evidence="2" id="KW-0808">Transferase</keyword>
<organism evidence="2 3">
    <name type="scientific">Micromonospora sonneratiae</name>
    <dbReference type="NCBI Taxonomy" id="1184706"/>
    <lineage>
        <taxon>Bacteria</taxon>
        <taxon>Bacillati</taxon>
        <taxon>Actinomycetota</taxon>
        <taxon>Actinomycetes</taxon>
        <taxon>Micromonosporales</taxon>
        <taxon>Micromonosporaceae</taxon>
        <taxon>Micromonospora</taxon>
    </lineage>
</organism>
<dbReference type="EC" id="2.3.1.-" evidence="2"/>
<evidence type="ECO:0000259" key="1">
    <source>
        <dbReference type="PROSITE" id="PS51186"/>
    </source>
</evidence>
<dbReference type="InterPro" id="IPR016181">
    <property type="entry name" value="Acyl_CoA_acyltransferase"/>
</dbReference>
<proteinExistence type="predicted"/>
<dbReference type="RefSeq" id="WP_377567021.1">
    <property type="nucleotide sequence ID" value="NZ_JBHTMP010000003.1"/>
</dbReference>
<dbReference type="InterPro" id="IPR000182">
    <property type="entry name" value="GNAT_dom"/>
</dbReference>
<name>A0ABW3Y7N5_9ACTN</name>
<evidence type="ECO:0000313" key="3">
    <source>
        <dbReference type="Proteomes" id="UP001597260"/>
    </source>
</evidence>
<dbReference type="Gene3D" id="3.40.630.30">
    <property type="match status" value="1"/>
</dbReference>
<feature type="domain" description="N-acetyltransferase" evidence="1">
    <location>
        <begin position="111"/>
        <end position="256"/>
    </location>
</feature>
<accession>A0ABW3Y7N5</accession>
<dbReference type="CDD" id="cd04301">
    <property type="entry name" value="NAT_SF"/>
    <property type="match status" value="1"/>
</dbReference>
<evidence type="ECO:0000313" key="2">
    <source>
        <dbReference type="EMBL" id="MFD1320239.1"/>
    </source>
</evidence>
<dbReference type="EMBL" id="JBHTMP010000003">
    <property type="protein sequence ID" value="MFD1320239.1"/>
    <property type="molecule type" value="Genomic_DNA"/>
</dbReference>
<dbReference type="Pfam" id="PF00583">
    <property type="entry name" value="Acetyltransf_1"/>
    <property type="match status" value="1"/>
</dbReference>